<dbReference type="AlphaFoldDB" id="A0A1V9FNG1"/>
<evidence type="ECO:0000256" key="2">
    <source>
        <dbReference type="RuleBase" id="RU000461"/>
    </source>
</evidence>
<keyword evidence="2" id="KW-0408">Iron</keyword>
<reference evidence="3 4" key="1">
    <citation type="submission" date="2016-03" db="EMBL/GenBank/DDBJ databases">
        <title>Niastella vici sp. nov., isolated from farmland soil.</title>
        <authorList>
            <person name="Chen L."/>
            <person name="Wang D."/>
            <person name="Yang S."/>
            <person name="Wang G."/>
        </authorList>
    </citation>
    <scope>NUCLEOTIDE SEQUENCE [LARGE SCALE GENOMIC DNA]</scope>
    <source>
        <strain evidence="3 4">DJ57</strain>
    </source>
</reference>
<dbReference type="SUPFAM" id="SSF48264">
    <property type="entry name" value="Cytochrome P450"/>
    <property type="match status" value="1"/>
</dbReference>
<dbReference type="PANTHER" id="PTHR46696">
    <property type="entry name" value="P450, PUTATIVE (EUROFUNG)-RELATED"/>
    <property type="match status" value="1"/>
</dbReference>
<dbReference type="STRING" id="1703345.A3860_35825"/>
<evidence type="ECO:0000256" key="1">
    <source>
        <dbReference type="ARBA" id="ARBA00010617"/>
    </source>
</evidence>
<dbReference type="RefSeq" id="WP_081154003.1">
    <property type="nucleotide sequence ID" value="NZ_LVYD01000072.1"/>
</dbReference>
<gene>
    <name evidence="3" type="ORF">A3860_35825</name>
</gene>
<keyword evidence="2" id="KW-0349">Heme</keyword>
<keyword evidence="4" id="KW-1185">Reference proteome</keyword>
<protein>
    <recommendedName>
        <fullName evidence="5">Cytochrome</fullName>
    </recommendedName>
</protein>
<accession>A0A1V9FNG1</accession>
<dbReference type="PROSITE" id="PS00086">
    <property type="entry name" value="CYTOCHROME_P450"/>
    <property type="match status" value="1"/>
</dbReference>
<dbReference type="InterPro" id="IPR002397">
    <property type="entry name" value="Cyt_P450_B"/>
</dbReference>
<dbReference type="InterPro" id="IPR017972">
    <property type="entry name" value="Cyt_P450_CS"/>
</dbReference>
<dbReference type="InterPro" id="IPR001128">
    <property type="entry name" value="Cyt_P450"/>
</dbReference>
<sequence>MRSVLFLQSEEPDPYALYKSMRSTTPVFRDDANKITGIYSYGYCKAILNNPLALIPSINNTGLNEQALIMVNRFARLRNPPAHAAARQAATGMLTCAKPYPASQLVKELLAGNSDSPQINWVDVVCKQLPVLMLLKGFDFSKDDCKELTARIEHIVKIMHPGKSEEQIAGINEVATCIYQIIERHILNSPLLSRVLNTGIPGDGLNKDEWLAVCVSNLAGLLIQSYDACRGLLGNAMIQMLNYSTSLRQIVNDRSNLKKFVIETVRYDPPVQNTRRIAGDDIVLADWKIKKGEMLLIVLAAANRDESHFSDPDTFNIHRSNNTDHLTFGTGAHACLAADFAIGMTMAAIHCFFDQYPNAKLYSDPIQYEAAVNGRLPKNLIISLT</sequence>
<dbReference type="GO" id="GO:0016705">
    <property type="term" value="F:oxidoreductase activity, acting on paired donors, with incorporation or reduction of molecular oxygen"/>
    <property type="evidence" value="ECO:0007669"/>
    <property type="project" value="InterPro"/>
</dbReference>
<comment type="caution">
    <text evidence="3">The sequence shown here is derived from an EMBL/GenBank/DDBJ whole genome shotgun (WGS) entry which is preliminary data.</text>
</comment>
<dbReference type="GO" id="GO:0004497">
    <property type="term" value="F:monooxygenase activity"/>
    <property type="evidence" value="ECO:0007669"/>
    <property type="project" value="UniProtKB-KW"/>
</dbReference>
<proteinExistence type="inferred from homology"/>
<keyword evidence="2" id="KW-0560">Oxidoreductase</keyword>
<keyword evidence="2" id="KW-0479">Metal-binding</keyword>
<dbReference type="GO" id="GO:0005506">
    <property type="term" value="F:iron ion binding"/>
    <property type="evidence" value="ECO:0007669"/>
    <property type="project" value="InterPro"/>
</dbReference>
<evidence type="ECO:0000313" key="3">
    <source>
        <dbReference type="EMBL" id="OQP59883.1"/>
    </source>
</evidence>
<dbReference type="Gene3D" id="1.10.630.10">
    <property type="entry name" value="Cytochrome P450"/>
    <property type="match status" value="1"/>
</dbReference>
<dbReference type="PRINTS" id="PR00359">
    <property type="entry name" value="BP450"/>
</dbReference>
<dbReference type="GO" id="GO:0020037">
    <property type="term" value="F:heme binding"/>
    <property type="evidence" value="ECO:0007669"/>
    <property type="project" value="InterPro"/>
</dbReference>
<evidence type="ECO:0000313" key="4">
    <source>
        <dbReference type="Proteomes" id="UP000192796"/>
    </source>
</evidence>
<name>A0A1V9FNG1_9BACT</name>
<dbReference type="PANTHER" id="PTHR46696:SF1">
    <property type="entry name" value="CYTOCHROME P450 YJIB-RELATED"/>
    <property type="match status" value="1"/>
</dbReference>
<dbReference type="OrthoDB" id="9801155at2"/>
<dbReference type="EMBL" id="LVYD01000072">
    <property type="protein sequence ID" value="OQP59883.1"/>
    <property type="molecule type" value="Genomic_DNA"/>
</dbReference>
<organism evidence="3 4">
    <name type="scientific">Niastella vici</name>
    <dbReference type="NCBI Taxonomy" id="1703345"/>
    <lineage>
        <taxon>Bacteria</taxon>
        <taxon>Pseudomonadati</taxon>
        <taxon>Bacteroidota</taxon>
        <taxon>Chitinophagia</taxon>
        <taxon>Chitinophagales</taxon>
        <taxon>Chitinophagaceae</taxon>
        <taxon>Niastella</taxon>
    </lineage>
</organism>
<dbReference type="Pfam" id="PF00067">
    <property type="entry name" value="p450"/>
    <property type="match status" value="1"/>
</dbReference>
<dbReference type="Proteomes" id="UP000192796">
    <property type="component" value="Unassembled WGS sequence"/>
</dbReference>
<dbReference type="InterPro" id="IPR036396">
    <property type="entry name" value="Cyt_P450_sf"/>
</dbReference>
<evidence type="ECO:0008006" key="5">
    <source>
        <dbReference type="Google" id="ProtNLM"/>
    </source>
</evidence>
<comment type="similarity">
    <text evidence="1 2">Belongs to the cytochrome P450 family.</text>
</comment>
<keyword evidence="2" id="KW-0503">Monooxygenase</keyword>